<comment type="caution">
    <text evidence="4">The sequence shown here is derived from an EMBL/GenBank/DDBJ whole genome shotgun (WGS) entry which is preliminary data.</text>
</comment>
<protein>
    <recommendedName>
        <fullName evidence="6">ANK_REP_REGION domain-containing protein</fullName>
    </recommendedName>
</protein>
<feature type="non-terminal residue" evidence="4">
    <location>
        <position position="1"/>
    </location>
</feature>
<dbReference type="InterPro" id="IPR036770">
    <property type="entry name" value="Ankyrin_rpt-contain_sf"/>
</dbReference>
<gene>
    <name evidence="4" type="ORF">PCOR1329_LOCUS40720</name>
</gene>
<dbReference type="SUPFAM" id="SSF48403">
    <property type="entry name" value="Ankyrin repeat"/>
    <property type="match status" value="1"/>
</dbReference>
<evidence type="ECO:0008006" key="6">
    <source>
        <dbReference type="Google" id="ProtNLM"/>
    </source>
</evidence>
<dbReference type="Proteomes" id="UP001189429">
    <property type="component" value="Unassembled WGS sequence"/>
</dbReference>
<feature type="repeat" description="ANK" evidence="1">
    <location>
        <begin position="616"/>
        <end position="649"/>
    </location>
</feature>
<feature type="coiled-coil region" evidence="2">
    <location>
        <begin position="245"/>
        <end position="298"/>
    </location>
</feature>
<evidence type="ECO:0000256" key="1">
    <source>
        <dbReference type="PROSITE-ProRule" id="PRU00023"/>
    </source>
</evidence>
<keyword evidence="2" id="KW-0175">Coiled coil</keyword>
<evidence type="ECO:0000313" key="4">
    <source>
        <dbReference type="EMBL" id="CAK0847545.1"/>
    </source>
</evidence>
<feature type="region of interest" description="Disordered" evidence="3">
    <location>
        <begin position="37"/>
        <end position="80"/>
    </location>
</feature>
<proteinExistence type="predicted"/>
<keyword evidence="5" id="KW-1185">Reference proteome</keyword>
<keyword evidence="1" id="KW-0040">ANK repeat</keyword>
<dbReference type="EMBL" id="CAUYUJ010014909">
    <property type="protein sequence ID" value="CAK0847545.1"/>
    <property type="molecule type" value="Genomic_DNA"/>
</dbReference>
<feature type="compositionally biased region" description="Low complexity" evidence="3">
    <location>
        <begin position="69"/>
        <end position="80"/>
    </location>
</feature>
<dbReference type="Gene3D" id="1.25.40.20">
    <property type="entry name" value="Ankyrin repeat-containing domain"/>
    <property type="match status" value="1"/>
</dbReference>
<reference evidence="4" key="1">
    <citation type="submission" date="2023-10" db="EMBL/GenBank/DDBJ databases">
        <authorList>
            <person name="Chen Y."/>
            <person name="Shah S."/>
            <person name="Dougan E. K."/>
            <person name="Thang M."/>
            <person name="Chan C."/>
        </authorList>
    </citation>
    <scope>NUCLEOTIDE SEQUENCE [LARGE SCALE GENOMIC DNA]</scope>
</reference>
<accession>A0ABN9TNB2</accession>
<dbReference type="PROSITE" id="PS50088">
    <property type="entry name" value="ANK_REPEAT"/>
    <property type="match status" value="1"/>
</dbReference>
<organism evidence="4 5">
    <name type="scientific">Prorocentrum cordatum</name>
    <dbReference type="NCBI Taxonomy" id="2364126"/>
    <lineage>
        <taxon>Eukaryota</taxon>
        <taxon>Sar</taxon>
        <taxon>Alveolata</taxon>
        <taxon>Dinophyceae</taxon>
        <taxon>Prorocentrales</taxon>
        <taxon>Prorocentraceae</taxon>
        <taxon>Prorocentrum</taxon>
    </lineage>
</organism>
<dbReference type="InterPro" id="IPR002110">
    <property type="entry name" value="Ankyrin_rpt"/>
</dbReference>
<sequence length="701" mass="70847">ERPRPTGAESAAAEAGWGVRCAAAGRPLAAVISDAAPHVGSDASSEDADERARGFVDEDGDLEGEEGLESAAPTASATARSPWWALPEASLPAPAAAPPAPPWAELERAAAPVAWAASGGGGGSELAPPALLPVSLAELEREAAPLGCAAGGGGGGGGTELDPVAPLPLGIAELEARAAAIEQQESRLRLEYDAEVRRCADLRDAAEVAEGRLAQANGPSGALQQAREMLAAADEDELACCGRLLDGRQREVEQLEGQLHALQLELRRAQESDPSAVLEALEAAARDADRELSALLAGAREREEALTALDADLRGVLDYMMLANVAAAGGPGAAALGPEDFLPSDVRAELGLSEHGARHLADLDGKYESLAVQWAAEQAARRAAERAEAADRAAWAAQVALAPALAQDPARPGDGALPAGWPALLPPGAGAWAAAPGRAQGEDEEAPGLLLAEDCTGEVEEELWGADARRHGASTAALPRGPASVGEAAAARSLEEEGCVLQAGVTEELRLLAEALRRPPLPRGEDGGPSWALARAAARGDVAQAREALPPPGTEPGDVLGWSAWHVAAAYGHVGVLEVLKDDVVNTGAHHLAACQVDAARSLLAGMAPVDSADLRGNTPLVWASLGGAASALVPMLLEARADLEAVGPALRPAVSAVLEACLAASPPADALGSLLPDAGGCGGRQGGASGTTAPRPTCSS</sequence>
<evidence type="ECO:0000256" key="2">
    <source>
        <dbReference type="SAM" id="Coils"/>
    </source>
</evidence>
<feature type="compositionally biased region" description="Acidic residues" evidence="3">
    <location>
        <begin position="57"/>
        <end position="68"/>
    </location>
</feature>
<evidence type="ECO:0000313" key="5">
    <source>
        <dbReference type="Proteomes" id="UP001189429"/>
    </source>
</evidence>
<name>A0ABN9TNB2_9DINO</name>
<evidence type="ECO:0000256" key="3">
    <source>
        <dbReference type="SAM" id="MobiDB-lite"/>
    </source>
</evidence>